<evidence type="ECO:0000256" key="6">
    <source>
        <dbReference type="ARBA" id="ARBA00022741"/>
    </source>
</evidence>
<reference evidence="11 12" key="1">
    <citation type="submission" date="2015-07" db="EMBL/GenBank/DDBJ databases">
        <authorList>
            <person name="Voget S."/>
            <person name="Dogs M."/>
            <person name="Brinkhoff T.H."/>
            <person name="Daniel R."/>
        </authorList>
    </citation>
    <scope>NUCLEOTIDE SEQUENCE [LARGE SCALE GENOMIC DNA]</scope>
    <source>
        <strain evidence="11 12">B14</strain>
    </source>
</reference>
<evidence type="ECO:0000256" key="1">
    <source>
        <dbReference type="ARBA" id="ARBA00001946"/>
    </source>
</evidence>
<dbReference type="SUPFAM" id="SSF81891">
    <property type="entry name" value="Poly A polymerase C-terminal region-like"/>
    <property type="match status" value="1"/>
</dbReference>
<keyword evidence="3" id="KW-0819">tRNA processing</keyword>
<dbReference type="InterPro" id="IPR050264">
    <property type="entry name" value="Bact_CCA-adding_enz_type3_sf"/>
</dbReference>
<keyword evidence="4 11" id="KW-0548">Nucleotidyltransferase</keyword>
<dbReference type="Pfam" id="PF12627">
    <property type="entry name" value="PolyA_pol_RNAbd"/>
    <property type="match status" value="1"/>
</dbReference>
<keyword evidence="12" id="KW-1185">Reference proteome</keyword>
<evidence type="ECO:0000256" key="7">
    <source>
        <dbReference type="ARBA" id="ARBA00022842"/>
    </source>
</evidence>
<dbReference type="EMBL" id="CP143423">
    <property type="protein sequence ID" value="WVX51267.1"/>
    <property type="molecule type" value="Genomic_DNA"/>
</dbReference>
<dbReference type="Gene3D" id="3.30.460.10">
    <property type="entry name" value="Beta Polymerase, domain 2"/>
    <property type="match status" value="1"/>
</dbReference>
<keyword evidence="2 8" id="KW-0808">Transferase</keyword>
<evidence type="ECO:0000313" key="11">
    <source>
        <dbReference type="EMBL" id="WVX51267.1"/>
    </source>
</evidence>
<keyword evidence="5" id="KW-0479">Metal-binding</keyword>
<keyword evidence="6" id="KW-0547">Nucleotide-binding</keyword>
<dbReference type="PANTHER" id="PTHR46173">
    <property type="entry name" value="CCA TRNA NUCLEOTIDYLTRANSFERASE 1, MITOCHONDRIAL"/>
    <property type="match status" value="1"/>
</dbReference>
<sequence length="385" mass="41574">MIPPQTAWLKDPVVQSVCHAIAVEGANIYFVGGCVRDAVLGLGGSDIDMASDATPQQVTRLAEAQGFKVVPTGIDHGTVTVVAEGTGFEITTFRKDVKTDGRRAEVAFCGDMKSDAERRDFTLNALYATADGQIIDPLGSGLRDCLARRIRFIEDAGARIREDYLRILRYFRFHAWYADPEQGFCPDAMDAIAQNAEGLESLSAERIGSEICKLLAAHDPTQAVAGMQQSGALQRVLPGSDITMLGPVVHLEQALGLHGNWRLRLAALGGDASSRLRLSRKDAQFLDRLRNSISDMMPIAEIAYRHGFELASGALVLRAGLANQPLEPAALLPLKAASKARFPIAAKDLMPGLSGKALGARLAALERLWIASDFRLTREQLLAGE</sequence>
<evidence type="ECO:0000256" key="3">
    <source>
        <dbReference type="ARBA" id="ARBA00022694"/>
    </source>
</evidence>
<keyword evidence="7" id="KW-0460">Magnesium</keyword>
<reference evidence="12" key="2">
    <citation type="submission" date="2024-01" db="EMBL/GenBank/DDBJ databases">
        <title>Roseobacter fucihabitans sp. nov., isolated from the brown alga Fucus spiralis.</title>
        <authorList>
            <person name="Hahnke S."/>
            <person name="Berger M."/>
            <person name="Schlingloff A."/>
            <person name="Athale I."/>
            <person name="Neumann-Schaal M."/>
            <person name="Adenaya A."/>
            <person name="Poehlein A."/>
            <person name="Daniel R."/>
            <person name="Pertersen J."/>
            <person name="Brinkhoff T."/>
        </authorList>
    </citation>
    <scope>NUCLEOTIDE SEQUENCE [LARGE SCALE GENOMIC DNA]</scope>
    <source>
        <strain evidence="12">B14</strain>
    </source>
</reference>
<evidence type="ECO:0000259" key="9">
    <source>
        <dbReference type="Pfam" id="PF01743"/>
    </source>
</evidence>
<protein>
    <submittedName>
        <fullName evidence="11">CCA-adding enzyme</fullName>
        <ecNumber evidence="11">2.7.7.72</ecNumber>
    </submittedName>
</protein>
<proteinExistence type="inferred from homology"/>
<dbReference type="InterPro" id="IPR043519">
    <property type="entry name" value="NT_sf"/>
</dbReference>
<dbReference type="PANTHER" id="PTHR46173:SF1">
    <property type="entry name" value="CCA TRNA NUCLEOTIDYLTRANSFERASE 1, MITOCHONDRIAL"/>
    <property type="match status" value="1"/>
</dbReference>
<dbReference type="Gene3D" id="1.10.3090.10">
    <property type="entry name" value="cca-adding enzyme, domain 2"/>
    <property type="match status" value="1"/>
</dbReference>
<evidence type="ECO:0000256" key="4">
    <source>
        <dbReference type="ARBA" id="ARBA00022695"/>
    </source>
</evidence>
<dbReference type="Pfam" id="PF01743">
    <property type="entry name" value="PolyA_pol"/>
    <property type="match status" value="1"/>
</dbReference>
<evidence type="ECO:0000313" key="12">
    <source>
        <dbReference type="Proteomes" id="UP001318682"/>
    </source>
</evidence>
<evidence type="ECO:0000256" key="2">
    <source>
        <dbReference type="ARBA" id="ARBA00022679"/>
    </source>
</evidence>
<dbReference type="InterPro" id="IPR002646">
    <property type="entry name" value="PolA_pol_head_dom"/>
</dbReference>
<feature type="domain" description="Poly A polymerase head" evidence="9">
    <location>
        <begin position="28"/>
        <end position="151"/>
    </location>
</feature>
<comment type="cofactor">
    <cofactor evidence="1">
        <name>Mg(2+)</name>
        <dbReference type="ChEBI" id="CHEBI:18420"/>
    </cofactor>
</comment>
<dbReference type="GO" id="GO:0004810">
    <property type="term" value="F:CCA tRNA nucleotidyltransferase activity"/>
    <property type="evidence" value="ECO:0007669"/>
    <property type="project" value="UniProtKB-EC"/>
</dbReference>
<comment type="similarity">
    <text evidence="8">Belongs to the tRNA nucleotidyltransferase/poly(A) polymerase family.</text>
</comment>
<accession>A0ABZ2C1V2</accession>
<keyword evidence="8" id="KW-0694">RNA-binding</keyword>
<dbReference type="CDD" id="cd05398">
    <property type="entry name" value="NT_ClassII-CCAase"/>
    <property type="match status" value="1"/>
</dbReference>
<dbReference type="Proteomes" id="UP001318682">
    <property type="component" value="Chromosome"/>
</dbReference>
<name>A0ABZ2C1V2_9RHOB</name>
<evidence type="ECO:0000256" key="5">
    <source>
        <dbReference type="ARBA" id="ARBA00022723"/>
    </source>
</evidence>
<feature type="domain" description="tRNA nucleotidyltransferase/poly(A) polymerase RNA and SrmB- binding" evidence="10">
    <location>
        <begin position="186"/>
        <end position="239"/>
    </location>
</feature>
<evidence type="ECO:0000256" key="8">
    <source>
        <dbReference type="RuleBase" id="RU003953"/>
    </source>
</evidence>
<dbReference type="InterPro" id="IPR032828">
    <property type="entry name" value="PolyA_RNA-bd"/>
</dbReference>
<gene>
    <name evidence="11" type="primary">cca</name>
    <name evidence="11" type="ORF">ROLI_043680</name>
</gene>
<evidence type="ECO:0000259" key="10">
    <source>
        <dbReference type="Pfam" id="PF12627"/>
    </source>
</evidence>
<dbReference type="EC" id="2.7.7.72" evidence="11"/>
<organism evidence="11 12">
    <name type="scientific">Roseobacter fucihabitans</name>
    <dbReference type="NCBI Taxonomy" id="1537242"/>
    <lineage>
        <taxon>Bacteria</taxon>
        <taxon>Pseudomonadati</taxon>
        <taxon>Pseudomonadota</taxon>
        <taxon>Alphaproteobacteria</taxon>
        <taxon>Rhodobacterales</taxon>
        <taxon>Roseobacteraceae</taxon>
        <taxon>Roseobacter</taxon>
    </lineage>
</organism>
<dbReference type="SUPFAM" id="SSF81301">
    <property type="entry name" value="Nucleotidyltransferase"/>
    <property type="match status" value="1"/>
</dbReference>